<comment type="caution">
    <text evidence="2">The sequence shown here is derived from an EMBL/GenBank/DDBJ whole genome shotgun (WGS) entry which is preliminary data.</text>
</comment>
<keyword evidence="3" id="KW-1185">Reference proteome</keyword>
<reference evidence="2 3" key="1">
    <citation type="journal article" date="2023" name="G3 (Bethesda)">
        <title>A chromosome-length genome assembly and annotation of blackberry (Rubus argutus, cv. 'Hillquist').</title>
        <authorList>
            <person name="Bruna T."/>
            <person name="Aryal R."/>
            <person name="Dudchenko O."/>
            <person name="Sargent D.J."/>
            <person name="Mead D."/>
            <person name="Buti M."/>
            <person name="Cavallini A."/>
            <person name="Hytonen T."/>
            <person name="Andres J."/>
            <person name="Pham M."/>
            <person name="Weisz D."/>
            <person name="Mascagni F."/>
            <person name="Usai G."/>
            <person name="Natali L."/>
            <person name="Bassil N."/>
            <person name="Fernandez G.E."/>
            <person name="Lomsadze A."/>
            <person name="Armour M."/>
            <person name="Olukolu B."/>
            <person name="Poorten T."/>
            <person name="Britton C."/>
            <person name="Davik J."/>
            <person name="Ashrafi H."/>
            <person name="Aiden E.L."/>
            <person name="Borodovsky M."/>
            <person name="Worthington M."/>
        </authorList>
    </citation>
    <scope>NUCLEOTIDE SEQUENCE [LARGE SCALE GENOMIC DNA]</scope>
    <source>
        <strain evidence="2">PI 553951</strain>
    </source>
</reference>
<gene>
    <name evidence="2" type="ORF">M0R45_001319</name>
</gene>
<keyword evidence="1" id="KW-0812">Transmembrane</keyword>
<dbReference type="AlphaFoldDB" id="A0AAW1VKX8"/>
<dbReference type="Proteomes" id="UP001457282">
    <property type="component" value="Unassembled WGS sequence"/>
</dbReference>
<accession>A0AAW1VKX8</accession>
<evidence type="ECO:0000313" key="2">
    <source>
        <dbReference type="EMBL" id="KAK9903021.1"/>
    </source>
</evidence>
<evidence type="ECO:0000313" key="3">
    <source>
        <dbReference type="Proteomes" id="UP001457282"/>
    </source>
</evidence>
<keyword evidence="1" id="KW-1133">Transmembrane helix</keyword>
<protein>
    <submittedName>
        <fullName evidence="2">Uncharacterized protein</fullName>
    </submittedName>
</protein>
<dbReference type="EMBL" id="JBEDUW010000243">
    <property type="protein sequence ID" value="KAK9903021.1"/>
    <property type="molecule type" value="Genomic_DNA"/>
</dbReference>
<evidence type="ECO:0000256" key="1">
    <source>
        <dbReference type="SAM" id="Phobius"/>
    </source>
</evidence>
<proteinExistence type="predicted"/>
<sequence length="118" mass="12243">MRFCNIRIATNICKSRDSGCGPMPAGPGSVNMANWSRVCWTLVGWAGSSGPGWLKGATGPVWVRLLGLGQLILGPGLLDLLIGLQGPVWANFILGLGLLDLLLGLQGPVAAKTALVAH</sequence>
<organism evidence="2 3">
    <name type="scientific">Rubus argutus</name>
    <name type="common">Southern blackberry</name>
    <dbReference type="NCBI Taxonomy" id="59490"/>
    <lineage>
        <taxon>Eukaryota</taxon>
        <taxon>Viridiplantae</taxon>
        <taxon>Streptophyta</taxon>
        <taxon>Embryophyta</taxon>
        <taxon>Tracheophyta</taxon>
        <taxon>Spermatophyta</taxon>
        <taxon>Magnoliopsida</taxon>
        <taxon>eudicotyledons</taxon>
        <taxon>Gunneridae</taxon>
        <taxon>Pentapetalae</taxon>
        <taxon>rosids</taxon>
        <taxon>fabids</taxon>
        <taxon>Rosales</taxon>
        <taxon>Rosaceae</taxon>
        <taxon>Rosoideae</taxon>
        <taxon>Rosoideae incertae sedis</taxon>
        <taxon>Rubus</taxon>
    </lineage>
</organism>
<feature type="transmembrane region" description="Helical" evidence="1">
    <location>
        <begin position="61"/>
        <end position="82"/>
    </location>
</feature>
<feature type="transmembrane region" description="Helical" evidence="1">
    <location>
        <begin position="88"/>
        <end position="105"/>
    </location>
</feature>
<name>A0AAW1VKX8_RUBAR</name>
<keyword evidence="1" id="KW-0472">Membrane</keyword>